<dbReference type="Gene3D" id="4.10.240.10">
    <property type="entry name" value="Zn(2)-C6 fungal-type DNA-binding domain"/>
    <property type="match status" value="1"/>
</dbReference>
<dbReference type="SMART" id="SM00066">
    <property type="entry name" value="GAL4"/>
    <property type="match status" value="1"/>
</dbReference>
<keyword evidence="2" id="KW-0539">Nucleus</keyword>
<protein>
    <submittedName>
        <fullName evidence="5">C6 transcription factor, putative</fullName>
    </submittedName>
</protein>
<dbReference type="InterPro" id="IPR021858">
    <property type="entry name" value="Fun_TF"/>
</dbReference>
<dbReference type="OrthoDB" id="5213892at2759"/>
<evidence type="ECO:0000313" key="6">
    <source>
        <dbReference type="Proteomes" id="UP000002499"/>
    </source>
</evidence>
<evidence type="ECO:0000256" key="3">
    <source>
        <dbReference type="SAM" id="MobiDB-lite"/>
    </source>
</evidence>
<dbReference type="AlphaFoldDB" id="E9E733"/>
<dbReference type="GO" id="GO:0000981">
    <property type="term" value="F:DNA-binding transcription factor activity, RNA polymerase II-specific"/>
    <property type="evidence" value="ECO:0007669"/>
    <property type="project" value="InterPro"/>
</dbReference>
<dbReference type="PROSITE" id="PS50048">
    <property type="entry name" value="ZN2_CY6_FUNGAL_2"/>
    <property type="match status" value="1"/>
</dbReference>
<accession>E9E733</accession>
<feature type="region of interest" description="Disordered" evidence="3">
    <location>
        <begin position="220"/>
        <end position="251"/>
    </location>
</feature>
<feature type="domain" description="Zn(2)-C6 fungal-type" evidence="4">
    <location>
        <begin position="21"/>
        <end position="51"/>
    </location>
</feature>
<dbReference type="GO" id="GO:0005634">
    <property type="term" value="C:nucleus"/>
    <property type="evidence" value="ECO:0007669"/>
    <property type="project" value="UniProtKB-SubCell"/>
</dbReference>
<name>E9E733_METAQ</name>
<dbReference type="InterPro" id="IPR036864">
    <property type="entry name" value="Zn2-C6_fun-type_DNA-bd_sf"/>
</dbReference>
<dbReference type="SUPFAM" id="SSF57701">
    <property type="entry name" value="Zn2/Cys6 DNA-binding domain"/>
    <property type="match status" value="1"/>
</dbReference>
<proteinExistence type="predicted"/>
<feature type="compositionally biased region" description="Basic residues" evidence="3">
    <location>
        <begin position="74"/>
        <end position="84"/>
    </location>
</feature>
<dbReference type="PANTHER" id="PTHR37534">
    <property type="entry name" value="TRANSCRIPTIONAL ACTIVATOR PROTEIN UGA3"/>
    <property type="match status" value="1"/>
</dbReference>
<evidence type="ECO:0000313" key="5">
    <source>
        <dbReference type="EMBL" id="EFY88208.1"/>
    </source>
</evidence>
<dbReference type="CDD" id="cd00067">
    <property type="entry name" value="GAL4"/>
    <property type="match status" value="1"/>
</dbReference>
<dbReference type="Pfam" id="PF00172">
    <property type="entry name" value="Zn_clus"/>
    <property type="match status" value="1"/>
</dbReference>
<dbReference type="Proteomes" id="UP000002499">
    <property type="component" value="Unassembled WGS sequence"/>
</dbReference>
<dbReference type="InterPro" id="IPR001138">
    <property type="entry name" value="Zn2Cys6_DnaBD"/>
</dbReference>
<dbReference type="EMBL" id="GL698514">
    <property type="protein sequence ID" value="EFY88208.1"/>
    <property type="molecule type" value="Genomic_DNA"/>
</dbReference>
<feature type="region of interest" description="Disordered" evidence="3">
    <location>
        <begin position="74"/>
        <end position="106"/>
    </location>
</feature>
<evidence type="ECO:0000259" key="4">
    <source>
        <dbReference type="PROSITE" id="PS50048"/>
    </source>
</evidence>
<dbReference type="GO" id="GO:0008270">
    <property type="term" value="F:zinc ion binding"/>
    <property type="evidence" value="ECO:0007669"/>
    <property type="project" value="InterPro"/>
</dbReference>
<evidence type="ECO:0000256" key="2">
    <source>
        <dbReference type="ARBA" id="ARBA00023242"/>
    </source>
</evidence>
<organism evidence="6">
    <name type="scientific">Metarhizium acridum (strain CQMa 102)</name>
    <dbReference type="NCBI Taxonomy" id="655827"/>
    <lineage>
        <taxon>Eukaryota</taxon>
        <taxon>Fungi</taxon>
        <taxon>Dikarya</taxon>
        <taxon>Ascomycota</taxon>
        <taxon>Pezizomycotina</taxon>
        <taxon>Sordariomycetes</taxon>
        <taxon>Hypocreomycetidae</taxon>
        <taxon>Hypocreales</taxon>
        <taxon>Clavicipitaceae</taxon>
        <taxon>Metarhizium</taxon>
    </lineage>
</organism>
<keyword evidence="6" id="KW-1185">Reference proteome</keyword>
<dbReference type="PANTHER" id="PTHR37534:SF46">
    <property type="entry name" value="ZN(II)2CYS6 TRANSCRIPTION FACTOR (EUROFUNG)"/>
    <property type="match status" value="1"/>
</dbReference>
<evidence type="ECO:0000256" key="1">
    <source>
        <dbReference type="ARBA" id="ARBA00004123"/>
    </source>
</evidence>
<sequence>MPGTGPTTAPAPAAGVRSMNGCWTCRLRRKKCDEARPCCRNCNQLQIDCVYGTKPVWMDRGVLERNAALKIKKQIAARSHRRTKSSSYSSESAPSSASSESRLSNDLRQTADGTRQQNMDLGDISLVAHQRVDGAWCTADNMATSGLDTIGIDTTVSLGSVVEGSPVDFAMWCGEYGPKQDGIISPAVSLQLDSWQTPSPQNDSGDTSSKNTVLESIDAARTAPRHGKSVESPATYPTSHNSAMNCSTGGSSMMESDSDWFYRVPPSQEEVLPAQFTDHGGEKYRWMRFLLLTSAPVLQTTLTLAKACRRHATRDDNAANIECADLLRNAADAILDIPSVLATLSISNQERQAEQIVVACTCLAQTIHLEILNATSLLWQECLQQASAFAQPLIDLAAMALDETADRRQATTSALHMYAAAAKALIGRLVWFDIVGAVSTGGKLRLAIDYDSLFASNTLPAGRAPGCRKDIIALLYQILCLRHWKLNLEREKKLNVMELATKGYRILQSLEDITTGINSVALEAMDEAAFADSINLAFTSTAVIYLHTVISGPIPHLKEIRSETTKLGHLLRDLATRQQIGCVPLPVCVAACFWPQENVGELGSLIFSKQRGDTAVSAGDGGGVEMRSKASLLAALEMGRLALRDGGRVDWTLAGQHAASNRRALLLGGKLSIPFDVTACGQLSPFPTRGNPPI</sequence>
<dbReference type="HOGENOM" id="CLU_019313_1_0_1"/>
<dbReference type="OMA" id="VIYLHTV"/>
<dbReference type="PROSITE" id="PS00463">
    <property type="entry name" value="ZN2_CY6_FUNGAL_1"/>
    <property type="match status" value="1"/>
</dbReference>
<dbReference type="Pfam" id="PF11951">
    <property type="entry name" value="Fungal_trans_2"/>
    <property type="match status" value="1"/>
</dbReference>
<gene>
    <name evidence="5" type="ORF">MAC_05681</name>
</gene>
<feature type="compositionally biased region" description="Low complexity" evidence="3">
    <location>
        <begin position="85"/>
        <end position="104"/>
    </location>
</feature>
<dbReference type="InParanoid" id="E9E733"/>
<reference evidence="5 6" key="1">
    <citation type="journal article" date="2011" name="PLoS Genet.">
        <title>Genome sequencing and comparative transcriptomics of the model entomopathogenic fungi Metarhizium anisopliae and M. acridum.</title>
        <authorList>
            <person name="Gao Q."/>
            <person name="Jin K."/>
            <person name="Ying S.H."/>
            <person name="Zhang Y."/>
            <person name="Xiao G."/>
            <person name="Shang Y."/>
            <person name="Duan Z."/>
            <person name="Hu X."/>
            <person name="Xie X.Q."/>
            <person name="Zhou G."/>
            <person name="Peng G."/>
            <person name="Luo Z."/>
            <person name="Huang W."/>
            <person name="Wang B."/>
            <person name="Fang W."/>
            <person name="Wang S."/>
            <person name="Zhong Y."/>
            <person name="Ma L.J."/>
            <person name="St Leger R.J."/>
            <person name="Zhao G.P."/>
            <person name="Pei Y."/>
            <person name="Feng M.G."/>
            <person name="Xia Y."/>
            <person name="Wang C."/>
        </authorList>
    </citation>
    <scope>NUCLEOTIDE SEQUENCE [LARGE SCALE GENOMIC DNA]</scope>
    <source>
        <strain evidence="5 6">CQMa 102</strain>
    </source>
</reference>
<comment type="subcellular location">
    <subcellularLocation>
        <location evidence="1">Nucleus</location>
    </subcellularLocation>
</comment>
<feature type="compositionally biased region" description="Polar residues" evidence="3">
    <location>
        <begin position="235"/>
        <end position="251"/>
    </location>
</feature>